<dbReference type="EMBL" id="JAQIZT010000018">
    <property type="protein sequence ID" value="KAJ6958193.1"/>
    <property type="molecule type" value="Genomic_DNA"/>
</dbReference>
<keyword evidence="2" id="KW-0732">Signal</keyword>
<evidence type="ECO:0000256" key="2">
    <source>
        <dbReference type="SAM" id="SignalP"/>
    </source>
</evidence>
<dbReference type="AlphaFoldDB" id="A0AAD6LCM6"/>
<evidence type="ECO:0000313" key="4">
    <source>
        <dbReference type="Proteomes" id="UP001164929"/>
    </source>
</evidence>
<feature type="chain" id="PRO_5042002925" description="Glycine-rich protein" evidence="2">
    <location>
        <begin position="23"/>
        <end position="106"/>
    </location>
</feature>
<sequence length="106" mass="12086">MKRSMLAWIFFMICFTLLSYYACESSLTPRFNTPLQRENQNKNEMHLEAGSLQRRARGVYGGGDLLRPRTGHRNGAGSLLLRPSSFLSTLSRHVAVGLIIFVFFLF</sequence>
<protein>
    <recommendedName>
        <fullName evidence="5">Glycine-rich protein</fullName>
    </recommendedName>
</protein>
<evidence type="ECO:0008006" key="5">
    <source>
        <dbReference type="Google" id="ProtNLM"/>
    </source>
</evidence>
<evidence type="ECO:0000256" key="1">
    <source>
        <dbReference type="SAM" id="Phobius"/>
    </source>
</evidence>
<dbReference type="Proteomes" id="UP001164929">
    <property type="component" value="Chromosome 18"/>
</dbReference>
<gene>
    <name evidence="3" type="ORF">NC653_039982</name>
</gene>
<feature type="transmembrane region" description="Helical" evidence="1">
    <location>
        <begin position="86"/>
        <end position="105"/>
    </location>
</feature>
<name>A0AAD6LCM6_9ROSI</name>
<keyword evidence="1" id="KW-0812">Transmembrane</keyword>
<evidence type="ECO:0000313" key="3">
    <source>
        <dbReference type="EMBL" id="KAJ6958193.1"/>
    </source>
</evidence>
<organism evidence="3 4">
    <name type="scientific">Populus alba x Populus x berolinensis</name>
    <dbReference type="NCBI Taxonomy" id="444605"/>
    <lineage>
        <taxon>Eukaryota</taxon>
        <taxon>Viridiplantae</taxon>
        <taxon>Streptophyta</taxon>
        <taxon>Embryophyta</taxon>
        <taxon>Tracheophyta</taxon>
        <taxon>Spermatophyta</taxon>
        <taxon>Magnoliopsida</taxon>
        <taxon>eudicotyledons</taxon>
        <taxon>Gunneridae</taxon>
        <taxon>Pentapetalae</taxon>
        <taxon>rosids</taxon>
        <taxon>fabids</taxon>
        <taxon>Malpighiales</taxon>
        <taxon>Salicaceae</taxon>
        <taxon>Saliceae</taxon>
        <taxon>Populus</taxon>
    </lineage>
</organism>
<comment type="caution">
    <text evidence="3">The sequence shown here is derived from an EMBL/GenBank/DDBJ whole genome shotgun (WGS) entry which is preliminary data.</text>
</comment>
<feature type="signal peptide" evidence="2">
    <location>
        <begin position="1"/>
        <end position="22"/>
    </location>
</feature>
<keyword evidence="4" id="KW-1185">Reference proteome</keyword>
<proteinExistence type="predicted"/>
<accession>A0AAD6LCM6</accession>
<reference evidence="3 4" key="1">
    <citation type="journal article" date="2023" name="Mol. Ecol. Resour.">
        <title>Chromosome-level genome assembly of a triploid poplar Populus alba 'Berolinensis'.</title>
        <authorList>
            <person name="Chen S."/>
            <person name="Yu Y."/>
            <person name="Wang X."/>
            <person name="Wang S."/>
            <person name="Zhang T."/>
            <person name="Zhou Y."/>
            <person name="He R."/>
            <person name="Meng N."/>
            <person name="Wang Y."/>
            <person name="Liu W."/>
            <person name="Liu Z."/>
            <person name="Liu J."/>
            <person name="Guo Q."/>
            <person name="Huang H."/>
            <person name="Sederoff R.R."/>
            <person name="Wang G."/>
            <person name="Qu G."/>
            <person name="Chen S."/>
        </authorList>
    </citation>
    <scope>NUCLEOTIDE SEQUENCE [LARGE SCALE GENOMIC DNA]</scope>
    <source>
        <strain evidence="3">SC-2020</strain>
    </source>
</reference>
<keyword evidence="1" id="KW-0472">Membrane</keyword>
<keyword evidence="1" id="KW-1133">Transmembrane helix</keyword>